<dbReference type="OrthoDB" id="3512845at2759"/>
<organism evidence="2 3">
    <name type="scientific">Ostreococcus lucimarinus (strain CCE9901)</name>
    <dbReference type="NCBI Taxonomy" id="436017"/>
    <lineage>
        <taxon>Eukaryota</taxon>
        <taxon>Viridiplantae</taxon>
        <taxon>Chlorophyta</taxon>
        <taxon>Mamiellophyceae</taxon>
        <taxon>Mamiellales</taxon>
        <taxon>Bathycoccaceae</taxon>
        <taxon>Ostreococcus</taxon>
    </lineage>
</organism>
<dbReference type="AlphaFoldDB" id="A4RZ99"/>
<dbReference type="PANTHER" id="PTHR12083">
    <property type="entry name" value="BIFUNCTIONAL POLYNUCLEOTIDE PHOSPHATASE/KINASE"/>
    <property type="match status" value="1"/>
</dbReference>
<dbReference type="RefSeq" id="XP_001418537.1">
    <property type="nucleotide sequence ID" value="XM_001418500.1"/>
</dbReference>
<reference evidence="2 3" key="1">
    <citation type="journal article" date="2007" name="Proc. Natl. Acad. Sci. U.S.A.">
        <title>The tiny eukaryote Ostreococcus provides genomic insights into the paradox of plankton speciation.</title>
        <authorList>
            <person name="Palenik B."/>
            <person name="Grimwood J."/>
            <person name="Aerts A."/>
            <person name="Rouze P."/>
            <person name="Salamov A."/>
            <person name="Putnam N."/>
            <person name="Dupont C."/>
            <person name="Jorgensen R."/>
            <person name="Derelle E."/>
            <person name="Rombauts S."/>
            <person name="Zhou K."/>
            <person name="Otillar R."/>
            <person name="Merchant S.S."/>
            <person name="Podell S."/>
            <person name="Gaasterland T."/>
            <person name="Napoli C."/>
            <person name="Gendler K."/>
            <person name="Manuell A."/>
            <person name="Tai V."/>
            <person name="Vallon O."/>
            <person name="Piganeau G."/>
            <person name="Jancek S."/>
            <person name="Heijde M."/>
            <person name="Jabbari K."/>
            <person name="Bowler C."/>
            <person name="Lohr M."/>
            <person name="Robbens S."/>
            <person name="Werner G."/>
            <person name="Dubchak I."/>
            <person name="Pazour G.J."/>
            <person name="Ren Q."/>
            <person name="Paulsen I."/>
            <person name="Delwiche C."/>
            <person name="Schmutz J."/>
            <person name="Rokhsar D."/>
            <person name="Van de Peer Y."/>
            <person name="Moreau H."/>
            <person name="Grigoriev I.V."/>
        </authorList>
    </citation>
    <scope>NUCLEOTIDE SEQUENCE [LARGE SCALE GENOMIC DNA]</scope>
    <source>
        <strain evidence="2 3">CCE9901</strain>
    </source>
</reference>
<dbReference type="OMA" id="RRCRFQD"/>
<dbReference type="PANTHER" id="PTHR12083:SF9">
    <property type="entry name" value="BIFUNCTIONAL POLYNUCLEOTIDE PHOSPHATASE_KINASE"/>
    <property type="match status" value="1"/>
</dbReference>
<evidence type="ECO:0000313" key="3">
    <source>
        <dbReference type="Proteomes" id="UP000001568"/>
    </source>
</evidence>
<proteinExistence type="predicted"/>
<evidence type="ECO:0000256" key="1">
    <source>
        <dbReference type="SAM" id="MobiDB-lite"/>
    </source>
</evidence>
<dbReference type="GO" id="GO:0006281">
    <property type="term" value="P:DNA repair"/>
    <property type="evidence" value="ECO:0007669"/>
    <property type="project" value="TreeGrafter"/>
</dbReference>
<dbReference type="GO" id="GO:0003690">
    <property type="term" value="F:double-stranded DNA binding"/>
    <property type="evidence" value="ECO:0007669"/>
    <property type="project" value="TreeGrafter"/>
</dbReference>
<dbReference type="Proteomes" id="UP000001568">
    <property type="component" value="Chromosome 6"/>
</dbReference>
<dbReference type="GO" id="GO:0046404">
    <property type="term" value="F:ATP-dependent polydeoxyribonucleotide 5'-hydroxyl-kinase activity"/>
    <property type="evidence" value="ECO:0007669"/>
    <property type="project" value="TreeGrafter"/>
</dbReference>
<dbReference type="InterPro" id="IPR027417">
    <property type="entry name" value="P-loop_NTPase"/>
</dbReference>
<keyword evidence="3" id="KW-1185">Reference proteome</keyword>
<dbReference type="GeneID" id="5002430"/>
<protein>
    <submittedName>
        <fullName evidence="2">Uncharacterized protein</fullName>
    </submittedName>
</protein>
<dbReference type="SUPFAM" id="SSF52540">
    <property type="entry name" value="P-loop containing nucleoside triphosphate hydrolases"/>
    <property type="match status" value="1"/>
</dbReference>
<dbReference type="Gramene" id="ABO96830">
    <property type="protein sequence ID" value="ABO96830"/>
    <property type="gene ID" value="OSTLU_32308"/>
</dbReference>
<dbReference type="STRING" id="436017.A4RZ99"/>
<feature type="compositionally biased region" description="Basic and acidic residues" evidence="1">
    <location>
        <begin position="179"/>
        <end position="193"/>
    </location>
</feature>
<name>A4RZ99_OSTLU</name>
<evidence type="ECO:0000313" key="2">
    <source>
        <dbReference type="EMBL" id="ABO96830.1"/>
    </source>
</evidence>
<feature type="region of interest" description="Disordered" evidence="1">
    <location>
        <begin position="179"/>
        <end position="207"/>
    </location>
</feature>
<accession>A4RZ99</accession>
<dbReference type="Gene3D" id="3.40.50.300">
    <property type="entry name" value="P-loop containing nucleotide triphosphate hydrolases"/>
    <property type="match status" value="1"/>
</dbReference>
<dbReference type="GO" id="GO:0046403">
    <property type="term" value="F:polynucleotide 3'-phosphatase activity"/>
    <property type="evidence" value="ECO:0007669"/>
    <property type="project" value="TreeGrafter"/>
</dbReference>
<sequence>MFERAPRAPVVLVLVGPSGAGKSTFSARLPRERWTTANQDTVSNGKRGTRQQCVRVAKRALEEGKHVVIDRCGLSRQQRADFVALAREARPPCELRAVWFNQPVSVYQQRVRMRTNHPGGVQGESSVRVVQLQMRGKDNAPPTKEEGFRIVRRCRFQDDVDAACAAFCALPAAETAVEFPKKSKPERTLDSVREPSVVEDAVADAAT</sequence>
<dbReference type="eggNOG" id="KOG2134">
    <property type="taxonomic scope" value="Eukaryota"/>
</dbReference>
<dbReference type="HOGENOM" id="CLU_1328298_0_0_1"/>
<dbReference type="Pfam" id="PF13671">
    <property type="entry name" value="AAA_33"/>
    <property type="match status" value="1"/>
</dbReference>
<gene>
    <name evidence="2" type="ORF">OSTLU_32308</name>
</gene>
<dbReference type="KEGG" id="olu:OSTLU_32308"/>
<dbReference type="EMBL" id="CP000586">
    <property type="protein sequence ID" value="ABO96830.1"/>
    <property type="molecule type" value="Genomic_DNA"/>
</dbReference>